<dbReference type="KEGG" id="mng:MNEG_3171"/>
<dbReference type="SUPFAM" id="SSF48264">
    <property type="entry name" value="Cytochrome P450"/>
    <property type="match status" value="1"/>
</dbReference>
<evidence type="ECO:0000313" key="3">
    <source>
        <dbReference type="Proteomes" id="UP000054498"/>
    </source>
</evidence>
<keyword evidence="3" id="KW-1185">Reference proteome</keyword>
<dbReference type="GO" id="GO:0005506">
    <property type="term" value="F:iron ion binding"/>
    <property type="evidence" value="ECO:0007669"/>
    <property type="project" value="InterPro"/>
</dbReference>
<gene>
    <name evidence="2" type="ORF">MNEG_3171</name>
</gene>
<proteinExistence type="predicted"/>
<accession>A0A0D2NIP2</accession>
<evidence type="ECO:0000256" key="1">
    <source>
        <dbReference type="SAM" id="MobiDB-lite"/>
    </source>
</evidence>
<dbReference type="GeneID" id="25736049"/>
<dbReference type="GO" id="GO:0004497">
    <property type="term" value="F:monooxygenase activity"/>
    <property type="evidence" value="ECO:0007669"/>
    <property type="project" value="InterPro"/>
</dbReference>
<sequence>MMKSCVTIKSQRSQLAPGAPRPGGRTTRAPRWPAATSDREAPPEAAAGGACPLFGPLPPRTRRSWWAELDLSAPHLKTQSEILAGGPAARGRYMLFETALIGDADQARALLGCEGDAWTVSVPPHLAKILGSESMGVLRRLLSPALSAEAVSSYLPEIQDLAEKYCAAWAARGCVPALHEELKLFTFEARA</sequence>
<reference evidence="2 3" key="1">
    <citation type="journal article" date="2013" name="BMC Genomics">
        <title>Reconstruction of the lipid metabolism for the microalga Monoraphidium neglectum from its genome sequence reveals characteristics suitable for biofuel production.</title>
        <authorList>
            <person name="Bogen C."/>
            <person name="Al-Dilaimi A."/>
            <person name="Albersmeier A."/>
            <person name="Wichmann J."/>
            <person name="Grundmann M."/>
            <person name="Rupp O."/>
            <person name="Lauersen K.J."/>
            <person name="Blifernez-Klassen O."/>
            <person name="Kalinowski J."/>
            <person name="Goesmann A."/>
            <person name="Mussgnug J.H."/>
            <person name="Kruse O."/>
        </authorList>
    </citation>
    <scope>NUCLEOTIDE SEQUENCE [LARGE SCALE GENOMIC DNA]</scope>
    <source>
        <strain evidence="2 3">SAG 48.87</strain>
    </source>
</reference>
<feature type="compositionally biased region" description="Low complexity" evidence="1">
    <location>
        <begin position="16"/>
        <end position="31"/>
    </location>
</feature>
<dbReference type="InterPro" id="IPR036396">
    <property type="entry name" value="Cyt_P450_sf"/>
</dbReference>
<dbReference type="GO" id="GO:0020037">
    <property type="term" value="F:heme binding"/>
    <property type="evidence" value="ECO:0007669"/>
    <property type="project" value="InterPro"/>
</dbReference>
<protein>
    <submittedName>
        <fullName evidence="2">Uncharacterized protein</fullName>
    </submittedName>
</protein>
<organism evidence="2 3">
    <name type="scientific">Monoraphidium neglectum</name>
    <dbReference type="NCBI Taxonomy" id="145388"/>
    <lineage>
        <taxon>Eukaryota</taxon>
        <taxon>Viridiplantae</taxon>
        <taxon>Chlorophyta</taxon>
        <taxon>core chlorophytes</taxon>
        <taxon>Chlorophyceae</taxon>
        <taxon>CS clade</taxon>
        <taxon>Sphaeropleales</taxon>
        <taxon>Selenastraceae</taxon>
        <taxon>Monoraphidium</taxon>
    </lineage>
</organism>
<dbReference type="GO" id="GO:0016705">
    <property type="term" value="F:oxidoreductase activity, acting on paired donors, with incorporation or reduction of molecular oxygen"/>
    <property type="evidence" value="ECO:0007669"/>
    <property type="project" value="InterPro"/>
</dbReference>
<feature type="region of interest" description="Disordered" evidence="1">
    <location>
        <begin position="1"/>
        <end position="53"/>
    </location>
</feature>
<dbReference type="RefSeq" id="XP_013903810.1">
    <property type="nucleotide sequence ID" value="XM_014048356.1"/>
</dbReference>
<dbReference type="EMBL" id="KK100606">
    <property type="protein sequence ID" value="KIZ04791.1"/>
    <property type="molecule type" value="Genomic_DNA"/>
</dbReference>
<evidence type="ECO:0000313" key="2">
    <source>
        <dbReference type="EMBL" id="KIZ04791.1"/>
    </source>
</evidence>
<name>A0A0D2NIP2_9CHLO</name>
<dbReference type="Gene3D" id="1.10.630.10">
    <property type="entry name" value="Cytochrome P450"/>
    <property type="match status" value="1"/>
</dbReference>
<dbReference type="Proteomes" id="UP000054498">
    <property type="component" value="Unassembled WGS sequence"/>
</dbReference>
<dbReference type="AlphaFoldDB" id="A0A0D2NIP2"/>